<keyword evidence="2" id="KW-0805">Transcription regulation</keyword>
<dbReference type="InterPro" id="IPR005119">
    <property type="entry name" value="LysR_subst-bd"/>
</dbReference>
<keyword evidence="3" id="KW-0238">DNA-binding</keyword>
<dbReference type="CDD" id="cd08422">
    <property type="entry name" value="PBP2_CrgA_like"/>
    <property type="match status" value="1"/>
</dbReference>
<accession>A0ABV5HLK4</accession>
<keyword evidence="4" id="KW-0804">Transcription</keyword>
<comment type="caution">
    <text evidence="6">The sequence shown here is derived from an EMBL/GenBank/DDBJ whole genome shotgun (WGS) entry which is preliminary data.</text>
</comment>
<dbReference type="SUPFAM" id="SSF53850">
    <property type="entry name" value="Periplasmic binding protein-like II"/>
    <property type="match status" value="1"/>
</dbReference>
<evidence type="ECO:0000313" key="7">
    <source>
        <dbReference type="Proteomes" id="UP001589645"/>
    </source>
</evidence>
<gene>
    <name evidence="6" type="ORF">ACFFUV_06565</name>
</gene>
<protein>
    <submittedName>
        <fullName evidence="6">LysR family transcriptional regulator</fullName>
    </submittedName>
</protein>
<proteinExistence type="inferred from homology"/>
<dbReference type="RefSeq" id="WP_390190622.1">
    <property type="nucleotide sequence ID" value="NZ_JBHMEP010000001.1"/>
</dbReference>
<dbReference type="PANTHER" id="PTHR30537:SF35">
    <property type="entry name" value="TRANSCRIPTIONAL REGULATORY PROTEIN"/>
    <property type="match status" value="1"/>
</dbReference>
<dbReference type="InterPro" id="IPR058163">
    <property type="entry name" value="LysR-type_TF_proteobact-type"/>
</dbReference>
<dbReference type="Pfam" id="PF00126">
    <property type="entry name" value="HTH_1"/>
    <property type="match status" value="1"/>
</dbReference>
<dbReference type="Pfam" id="PF03466">
    <property type="entry name" value="LysR_substrate"/>
    <property type="match status" value="1"/>
</dbReference>
<evidence type="ECO:0000256" key="4">
    <source>
        <dbReference type="ARBA" id="ARBA00023163"/>
    </source>
</evidence>
<dbReference type="EMBL" id="JBHMEP010000001">
    <property type="protein sequence ID" value="MFB9134637.1"/>
    <property type="molecule type" value="Genomic_DNA"/>
</dbReference>
<dbReference type="SUPFAM" id="SSF46785">
    <property type="entry name" value="Winged helix' DNA-binding domain"/>
    <property type="match status" value="1"/>
</dbReference>
<evidence type="ECO:0000256" key="3">
    <source>
        <dbReference type="ARBA" id="ARBA00023125"/>
    </source>
</evidence>
<organism evidence="6 7">
    <name type="scientific">Vibrio olivae</name>
    <dbReference type="NCBI Taxonomy" id="1243002"/>
    <lineage>
        <taxon>Bacteria</taxon>
        <taxon>Pseudomonadati</taxon>
        <taxon>Pseudomonadota</taxon>
        <taxon>Gammaproteobacteria</taxon>
        <taxon>Vibrionales</taxon>
        <taxon>Vibrionaceae</taxon>
        <taxon>Vibrio</taxon>
    </lineage>
</organism>
<evidence type="ECO:0000256" key="2">
    <source>
        <dbReference type="ARBA" id="ARBA00023015"/>
    </source>
</evidence>
<dbReference type="PROSITE" id="PS50931">
    <property type="entry name" value="HTH_LYSR"/>
    <property type="match status" value="1"/>
</dbReference>
<sequence length="310" mass="34305">MDRLTAAKVFIEIAEQGSLTKAAEHLNMSTAMVSRYLAAIEQWFGARLLHRTTRKVSLTDAGVATLPACKKMLLAVEDAKNIAMERSQEPVGVLRVASSGSFADAQLTQALVEFQHRYPKIEIILSVGHNHANLVKDRLDLAIKITNTLDPTLIARPLAMCHSVLCASPDYVAKHGKPSSLDDLQNHYCITHVAGNHRHYRFIQNQSLVEVPVKGYFQSNETDAVCRAVLCGAGIGMLPTFYIGEQIKQGKLVPLLIHEQPEILGIHAVYLSREHQPLNLRLLVDFLVERFGGTVSPWDRKLNADLCIAS</sequence>
<evidence type="ECO:0000256" key="1">
    <source>
        <dbReference type="ARBA" id="ARBA00009437"/>
    </source>
</evidence>
<dbReference type="Proteomes" id="UP001589645">
    <property type="component" value="Unassembled WGS sequence"/>
</dbReference>
<name>A0ABV5HLK4_9VIBR</name>
<dbReference type="InterPro" id="IPR036388">
    <property type="entry name" value="WH-like_DNA-bd_sf"/>
</dbReference>
<evidence type="ECO:0000313" key="6">
    <source>
        <dbReference type="EMBL" id="MFB9134637.1"/>
    </source>
</evidence>
<keyword evidence="7" id="KW-1185">Reference proteome</keyword>
<dbReference type="Gene3D" id="3.40.190.290">
    <property type="match status" value="1"/>
</dbReference>
<reference evidence="6 7" key="1">
    <citation type="submission" date="2024-09" db="EMBL/GenBank/DDBJ databases">
        <authorList>
            <person name="Sun Q."/>
            <person name="Mori K."/>
        </authorList>
    </citation>
    <scope>NUCLEOTIDE SEQUENCE [LARGE SCALE GENOMIC DNA]</scope>
    <source>
        <strain evidence="6 7">CECT 8064</strain>
    </source>
</reference>
<dbReference type="PANTHER" id="PTHR30537">
    <property type="entry name" value="HTH-TYPE TRANSCRIPTIONAL REGULATOR"/>
    <property type="match status" value="1"/>
</dbReference>
<comment type="similarity">
    <text evidence="1">Belongs to the LysR transcriptional regulatory family.</text>
</comment>
<dbReference type="InterPro" id="IPR036390">
    <property type="entry name" value="WH_DNA-bd_sf"/>
</dbReference>
<evidence type="ECO:0000259" key="5">
    <source>
        <dbReference type="PROSITE" id="PS50931"/>
    </source>
</evidence>
<dbReference type="InterPro" id="IPR000847">
    <property type="entry name" value="LysR_HTH_N"/>
</dbReference>
<feature type="domain" description="HTH lysR-type" evidence="5">
    <location>
        <begin position="1"/>
        <end position="59"/>
    </location>
</feature>
<dbReference type="Gene3D" id="1.10.10.10">
    <property type="entry name" value="Winged helix-like DNA-binding domain superfamily/Winged helix DNA-binding domain"/>
    <property type="match status" value="1"/>
</dbReference>